<dbReference type="Gene3D" id="3.30.450.20">
    <property type="entry name" value="PAS domain"/>
    <property type="match status" value="1"/>
</dbReference>
<keyword evidence="7" id="KW-0067">ATP-binding</keyword>
<dbReference type="InterPro" id="IPR005467">
    <property type="entry name" value="His_kinase_dom"/>
</dbReference>
<feature type="domain" description="Histidine kinase" evidence="11">
    <location>
        <begin position="751"/>
        <end position="967"/>
    </location>
</feature>
<keyword evidence="5" id="KW-0547">Nucleotide-binding</keyword>
<dbReference type="PANTHER" id="PTHR43065">
    <property type="entry name" value="SENSOR HISTIDINE KINASE"/>
    <property type="match status" value="1"/>
</dbReference>
<dbReference type="Proteomes" id="UP000564385">
    <property type="component" value="Unassembled WGS sequence"/>
</dbReference>
<keyword evidence="8" id="KW-0902">Two-component regulatory system</keyword>
<feature type="transmembrane region" description="Helical" evidence="9">
    <location>
        <begin position="264"/>
        <end position="284"/>
    </location>
</feature>
<dbReference type="InterPro" id="IPR003018">
    <property type="entry name" value="GAF"/>
</dbReference>
<dbReference type="SUPFAM" id="SSF50156">
    <property type="entry name" value="PDZ domain-like"/>
    <property type="match status" value="1"/>
</dbReference>
<dbReference type="AlphaFoldDB" id="A0A852VGM8"/>
<evidence type="ECO:0000256" key="10">
    <source>
        <dbReference type="SAM" id="SignalP"/>
    </source>
</evidence>
<dbReference type="PRINTS" id="PR00344">
    <property type="entry name" value="BCTRLSENSOR"/>
</dbReference>
<dbReference type="SMART" id="SM00065">
    <property type="entry name" value="GAF"/>
    <property type="match status" value="1"/>
</dbReference>
<keyword evidence="10" id="KW-0732">Signal</keyword>
<keyword evidence="6" id="KW-0418">Kinase</keyword>
<dbReference type="InterPro" id="IPR036034">
    <property type="entry name" value="PDZ_sf"/>
</dbReference>
<dbReference type="SMART" id="SM00388">
    <property type="entry name" value="HisKA"/>
    <property type="match status" value="1"/>
</dbReference>
<evidence type="ECO:0000256" key="3">
    <source>
        <dbReference type="ARBA" id="ARBA00022553"/>
    </source>
</evidence>
<dbReference type="InterPro" id="IPR035965">
    <property type="entry name" value="PAS-like_dom_sf"/>
</dbReference>
<dbReference type="GO" id="GO:0000155">
    <property type="term" value="F:phosphorelay sensor kinase activity"/>
    <property type="evidence" value="ECO:0007669"/>
    <property type="project" value="InterPro"/>
</dbReference>
<evidence type="ECO:0000256" key="8">
    <source>
        <dbReference type="ARBA" id="ARBA00023012"/>
    </source>
</evidence>
<evidence type="ECO:0000256" key="2">
    <source>
        <dbReference type="ARBA" id="ARBA00012438"/>
    </source>
</evidence>
<protein>
    <recommendedName>
        <fullName evidence="2">histidine kinase</fullName>
        <ecNumber evidence="2">2.7.13.3</ecNumber>
    </recommendedName>
</protein>
<dbReference type="InterPro" id="IPR004358">
    <property type="entry name" value="Sig_transdc_His_kin-like_C"/>
</dbReference>
<dbReference type="PROSITE" id="PS50113">
    <property type="entry name" value="PAC"/>
    <property type="match status" value="1"/>
</dbReference>
<dbReference type="NCBIfam" id="TIGR00229">
    <property type="entry name" value="sensory_box"/>
    <property type="match status" value="1"/>
</dbReference>
<evidence type="ECO:0000313" key="15">
    <source>
        <dbReference type="Proteomes" id="UP000564385"/>
    </source>
</evidence>
<evidence type="ECO:0000256" key="4">
    <source>
        <dbReference type="ARBA" id="ARBA00022679"/>
    </source>
</evidence>
<feature type="transmembrane region" description="Helical" evidence="9">
    <location>
        <begin position="189"/>
        <end position="210"/>
    </location>
</feature>
<feature type="transmembrane region" description="Helical" evidence="9">
    <location>
        <begin position="362"/>
        <end position="382"/>
    </location>
</feature>
<evidence type="ECO:0000259" key="13">
    <source>
        <dbReference type="PROSITE" id="PS50113"/>
    </source>
</evidence>
<feature type="signal peptide" evidence="10">
    <location>
        <begin position="1"/>
        <end position="25"/>
    </location>
</feature>
<feature type="domain" description="PAC" evidence="13">
    <location>
        <begin position="686"/>
        <end position="738"/>
    </location>
</feature>
<dbReference type="Pfam" id="PF00989">
    <property type="entry name" value="PAS"/>
    <property type="match status" value="1"/>
</dbReference>
<dbReference type="InterPro" id="IPR013767">
    <property type="entry name" value="PAS_fold"/>
</dbReference>
<keyword evidence="9" id="KW-0472">Membrane</keyword>
<dbReference type="SUPFAM" id="SSF55781">
    <property type="entry name" value="GAF domain-like"/>
    <property type="match status" value="1"/>
</dbReference>
<dbReference type="PROSITE" id="PS51257">
    <property type="entry name" value="PROKAR_LIPOPROTEIN"/>
    <property type="match status" value="1"/>
</dbReference>
<comment type="caution">
    <text evidence="14">The sequence shown here is derived from an EMBL/GenBank/DDBJ whole genome shotgun (WGS) entry which is preliminary data.</text>
</comment>
<dbReference type="Pfam" id="PF01590">
    <property type="entry name" value="GAF"/>
    <property type="match status" value="1"/>
</dbReference>
<evidence type="ECO:0000256" key="9">
    <source>
        <dbReference type="SAM" id="Phobius"/>
    </source>
</evidence>
<dbReference type="EC" id="2.7.13.3" evidence="2"/>
<dbReference type="PROSITE" id="PS50109">
    <property type="entry name" value="HIS_KIN"/>
    <property type="match status" value="1"/>
</dbReference>
<dbReference type="PROSITE" id="PS50112">
    <property type="entry name" value="PAS"/>
    <property type="match status" value="1"/>
</dbReference>
<reference evidence="14 15" key="1">
    <citation type="submission" date="2020-07" db="EMBL/GenBank/DDBJ databases">
        <title>Genomic Encyclopedia of Type Strains, Phase IV (KMG-V): Genome sequencing to study the core and pangenomes of soil and plant-associated prokaryotes.</title>
        <authorList>
            <person name="Whitman W."/>
        </authorList>
    </citation>
    <scope>NUCLEOTIDE SEQUENCE [LARGE SCALE GENOMIC DNA]</scope>
    <source>
        <strain evidence="14 15">M8UP22</strain>
    </source>
</reference>
<keyword evidence="9" id="KW-0812">Transmembrane</keyword>
<proteinExistence type="predicted"/>
<evidence type="ECO:0000256" key="1">
    <source>
        <dbReference type="ARBA" id="ARBA00000085"/>
    </source>
</evidence>
<dbReference type="SUPFAM" id="SSF55874">
    <property type="entry name" value="ATPase domain of HSP90 chaperone/DNA topoisomerase II/histidine kinase"/>
    <property type="match status" value="1"/>
</dbReference>
<feature type="chain" id="PRO_5032761736" description="histidine kinase" evidence="10">
    <location>
        <begin position="26"/>
        <end position="1002"/>
    </location>
</feature>
<dbReference type="InterPro" id="IPR029016">
    <property type="entry name" value="GAF-like_dom_sf"/>
</dbReference>
<dbReference type="InterPro" id="IPR036097">
    <property type="entry name" value="HisK_dim/P_sf"/>
</dbReference>
<keyword evidence="4" id="KW-0808">Transferase</keyword>
<sequence>MKNASQTRILAIVLAVATVAACVLAAMNFDRESGFDVPTDGIWWVEAATGLRAERVPAISPGHRAGIRTGDILVSVDDQPTPRVASLTREMFRSGIWAHATYSILRPVPQSIDLHGATKLDIQVILEPKDRTINQGLRFIALVYLCIGIYVLFRRWTAPKSVHFYVFCLASFVLYSFRSTGEPGTFDWFIYWGNMAAQALQPALFLHFAVSFSDNFASDQRNRLRRRIGCALLYLPGIFLIGLQYTAIRFWSATEVLLHRLDQIALGYLALYYVIAAIVFRLRYRWAESALERQQLKWLTRGTLIAVTPFTLLYVIPYLADWSVNSQIAKIAGLSLVVLPLTFSWAIVRYRLMDVDLIFKRGVTYTLATASLVGLYFGIIALTGEIVHTRLSSLGVWGLLAAIIIAGIVFDPLKRMIQARVDRVFDQKRFDYRETLVEFGRGINAQTDLRALLDSIVERLPQTLLVTRVAVFLASESEGIYTPRHFDLAASHGLTNLHTAELRSLDVRFLDFDRPGANNHIFLENPQQILRLPEAQRQSAGRLDLNYYLPCRVANREGGGTRTVAVIGLGRTDDGDFLSSEDMELLESLAGYIGIAIQNAQLYRRLEQKITEFESLKEFHENIVESINIGVFAVDLDDRIESWNTQMEGMYSKSRSEVLRQPLSAILPPDFVARFNSVREEHGTHTLYKFRLVLPDGKVRIANIAIAPLVTRNFVAVGRIILVDDITDRIQLEAQLTQAEKLSSIGLLAAGVAHEVNTPLAVISSYTQMLTKHMRDDERLAPVLEKITQQTFRASEIVNGLLNFSRTSGAEFAPLNLNELLRDTVTLLEHQFKTAQIRVETNFDPHLARIHGNQGKLQQVVLNLMLNAKDAMFGTANATLKIATFNGAGRVIVRIQDSGNGIEKEHLHRIYDPFFTTKTKPQEGEHKGTGLGLAVSYGIMQEHAGKIHVESEIGVGTAFQLEFPTSAARPPVIADGPPKAEAVKAEAVKTEAVTIDRKAMHV</sequence>
<dbReference type="GO" id="GO:0005524">
    <property type="term" value="F:ATP binding"/>
    <property type="evidence" value="ECO:0007669"/>
    <property type="project" value="UniProtKB-KW"/>
</dbReference>
<keyword evidence="9" id="KW-1133">Transmembrane helix</keyword>
<dbReference type="Gene3D" id="1.10.287.130">
    <property type="match status" value="1"/>
</dbReference>
<dbReference type="CDD" id="cd00082">
    <property type="entry name" value="HisKA"/>
    <property type="match status" value="1"/>
</dbReference>
<evidence type="ECO:0000259" key="12">
    <source>
        <dbReference type="PROSITE" id="PS50112"/>
    </source>
</evidence>
<gene>
    <name evidence="14" type="ORF">HDF08_001661</name>
</gene>
<evidence type="ECO:0000256" key="6">
    <source>
        <dbReference type="ARBA" id="ARBA00022777"/>
    </source>
</evidence>
<evidence type="ECO:0000313" key="14">
    <source>
        <dbReference type="EMBL" id="NYF89594.1"/>
    </source>
</evidence>
<dbReference type="GO" id="GO:0006355">
    <property type="term" value="P:regulation of DNA-templated transcription"/>
    <property type="evidence" value="ECO:0007669"/>
    <property type="project" value="InterPro"/>
</dbReference>
<feature type="transmembrane region" description="Helical" evidence="9">
    <location>
        <begin position="296"/>
        <end position="316"/>
    </location>
</feature>
<dbReference type="InterPro" id="IPR000014">
    <property type="entry name" value="PAS"/>
</dbReference>
<dbReference type="SMART" id="SM00387">
    <property type="entry name" value="HATPase_c"/>
    <property type="match status" value="1"/>
</dbReference>
<feature type="transmembrane region" description="Helical" evidence="9">
    <location>
        <begin position="136"/>
        <end position="153"/>
    </location>
</feature>
<dbReference type="SUPFAM" id="SSF47384">
    <property type="entry name" value="Homodimeric domain of signal transducing histidine kinase"/>
    <property type="match status" value="1"/>
</dbReference>
<feature type="domain" description="PAS" evidence="12">
    <location>
        <begin position="616"/>
        <end position="670"/>
    </location>
</feature>
<dbReference type="PANTHER" id="PTHR43065:SF10">
    <property type="entry name" value="PEROXIDE STRESS-ACTIVATED HISTIDINE KINASE MAK3"/>
    <property type="match status" value="1"/>
</dbReference>
<dbReference type="SUPFAM" id="SSF55785">
    <property type="entry name" value="PYP-like sensor domain (PAS domain)"/>
    <property type="match status" value="1"/>
</dbReference>
<dbReference type="Gene3D" id="2.30.42.10">
    <property type="match status" value="1"/>
</dbReference>
<dbReference type="Gene3D" id="3.30.565.10">
    <property type="entry name" value="Histidine kinase-like ATPase, C-terminal domain"/>
    <property type="match status" value="1"/>
</dbReference>
<comment type="catalytic activity">
    <reaction evidence="1">
        <text>ATP + protein L-histidine = ADP + protein N-phospho-L-histidine.</text>
        <dbReference type="EC" id="2.7.13.3"/>
    </reaction>
</comment>
<evidence type="ECO:0000256" key="7">
    <source>
        <dbReference type="ARBA" id="ARBA00022840"/>
    </source>
</evidence>
<organism evidence="14 15">
    <name type="scientific">Tunturiibacter lichenicola</name>
    <dbReference type="NCBI Taxonomy" id="2051959"/>
    <lineage>
        <taxon>Bacteria</taxon>
        <taxon>Pseudomonadati</taxon>
        <taxon>Acidobacteriota</taxon>
        <taxon>Terriglobia</taxon>
        <taxon>Terriglobales</taxon>
        <taxon>Acidobacteriaceae</taxon>
        <taxon>Tunturiibacter</taxon>
    </lineage>
</organism>
<name>A0A852VGM8_9BACT</name>
<evidence type="ECO:0000256" key="5">
    <source>
        <dbReference type="ARBA" id="ARBA00022741"/>
    </source>
</evidence>
<feature type="transmembrane region" description="Helical" evidence="9">
    <location>
        <begin position="231"/>
        <end position="252"/>
    </location>
</feature>
<dbReference type="EMBL" id="JACCCU010000001">
    <property type="protein sequence ID" value="NYF89594.1"/>
    <property type="molecule type" value="Genomic_DNA"/>
</dbReference>
<dbReference type="InterPro" id="IPR003661">
    <property type="entry name" value="HisK_dim/P_dom"/>
</dbReference>
<dbReference type="Pfam" id="PF00512">
    <property type="entry name" value="HisKA"/>
    <property type="match status" value="1"/>
</dbReference>
<keyword evidence="3" id="KW-0597">Phosphoprotein</keyword>
<dbReference type="InterPro" id="IPR000700">
    <property type="entry name" value="PAS-assoc_C"/>
</dbReference>
<dbReference type="InterPro" id="IPR036890">
    <property type="entry name" value="HATPase_C_sf"/>
</dbReference>
<dbReference type="SMART" id="SM00091">
    <property type="entry name" value="PAS"/>
    <property type="match status" value="1"/>
</dbReference>
<accession>A0A852VGM8</accession>
<feature type="transmembrane region" description="Helical" evidence="9">
    <location>
        <begin position="394"/>
        <end position="413"/>
    </location>
</feature>
<dbReference type="CDD" id="cd00130">
    <property type="entry name" value="PAS"/>
    <property type="match status" value="1"/>
</dbReference>
<feature type="transmembrane region" description="Helical" evidence="9">
    <location>
        <begin position="162"/>
        <end position="177"/>
    </location>
</feature>
<dbReference type="Pfam" id="PF02518">
    <property type="entry name" value="HATPase_c"/>
    <property type="match status" value="1"/>
</dbReference>
<evidence type="ECO:0000259" key="11">
    <source>
        <dbReference type="PROSITE" id="PS50109"/>
    </source>
</evidence>
<dbReference type="Gene3D" id="3.30.450.40">
    <property type="match status" value="1"/>
</dbReference>
<dbReference type="InterPro" id="IPR003594">
    <property type="entry name" value="HATPase_dom"/>
</dbReference>